<dbReference type="AlphaFoldDB" id="A0A011WSC8"/>
<keyword evidence="1" id="KW-0540">Nuclease</keyword>
<feature type="domain" description="CRISPR-associated protein Cas6 C-terminal" evidence="5">
    <location>
        <begin position="68"/>
        <end position="184"/>
    </location>
</feature>
<evidence type="ECO:0000313" key="6">
    <source>
        <dbReference type="EMBL" id="EXM39915.1"/>
    </source>
</evidence>
<dbReference type="NCBIfam" id="TIGR01877">
    <property type="entry name" value="cas_cas6"/>
    <property type="match status" value="1"/>
</dbReference>
<dbReference type="Gene3D" id="3.30.70.1900">
    <property type="match status" value="1"/>
</dbReference>
<keyword evidence="7" id="KW-1185">Reference proteome</keyword>
<dbReference type="InterPro" id="IPR010156">
    <property type="entry name" value="CRISPR-assoc_prot_Cas6"/>
</dbReference>
<proteinExistence type="predicted"/>
<dbReference type="GO" id="GO:0016788">
    <property type="term" value="F:hydrolase activity, acting on ester bonds"/>
    <property type="evidence" value="ECO:0007669"/>
    <property type="project" value="InterPro"/>
</dbReference>
<keyword evidence="2" id="KW-0255">Endonuclease</keyword>
<dbReference type="GO" id="GO:0004519">
    <property type="term" value="F:endonuclease activity"/>
    <property type="evidence" value="ECO:0007669"/>
    <property type="project" value="UniProtKB-KW"/>
</dbReference>
<evidence type="ECO:0000256" key="3">
    <source>
        <dbReference type="ARBA" id="ARBA00022801"/>
    </source>
</evidence>
<evidence type="ECO:0000256" key="1">
    <source>
        <dbReference type="ARBA" id="ARBA00022722"/>
    </source>
</evidence>
<evidence type="ECO:0000259" key="5">
    <source>
        <dbReference type="Pfam" id="PF10040"/>
    </source>
</evidence>
<dbReference type="GO" id="GO:0051607">
    <property type="term" value="P:defense response to virus"/>
    <property type="evidence" value="ECO:0007669"/>
    <property type="project" value="UniProtKB-KW"/>
</dbReference>
<dbReference type="Proteomes" id="UP000021369">
    <property type="component" value="Unassembled WGS sequence"/>
</dbReference>
<evidence type="ECO:0000256" key="2">
    <source>
        <dbReference type="ARBA" id="ARBA00022759"/>
    </source>
</evidence>
<accession>A0A011WSC8</accession>
<keyword evidence="3" id="KW-0378">Hydrolase</keyword>
<evidence type="ECO:0000256" key="4">
    <source>
        <dbReference type="ARBA" id="ARBA00023118"/>
    </source>
</evidence>
<evidence type="ECO:0000313" key="7">
    <source>
        <dbReference type="Proteomes" id="UP000021369"/>
    </source>
</evidence>
<dbReference type="InterPro" id="IPR019267">
    <property type="entry name" value="CRISPR-assoc_Cas6_C"/>
</dbReference>
<dbReference type="Pfam" id="PF10040">
    <property type="entry name" value="CRISPR_Cas6"/>
    <property type="match status" value="1"/>
</dbReference>
<dbReference type="PATRIC" id="fig|1341156.4.peg.1182"/>
<protein>
    <submittedName>
        <fullName evidence="6">CRISPR-associated protein Cas6</fullName>
    </submittedName>
</protein>
<gene>
    <name evidence="6" type="ORF">RASY3_09420</name>
</gene>
<comment type="caution">
    <text evidence="6">The sequence shown here is derived from an EMBL/GenBank/DDBJ whole genome shotgun (WGS) entry which is preliminary data.</text>
</comment>
<name>A0A011WSC8_RUMAL</name>
<dbReference type="CDD" id="cd21141">
    <property type="entry name" value="Cas6_III-like"/>
    <property type="match status" value="1"/>
</dbReference>
<sequence>MVWNIHTLDDASSKNIIAVLNSDSFTSAELKSKDMQLSVVSKDYRETSCEELLRKYYLENNSTRYVTIRFITPTAFKSNGKYVIFPTSKLILNSLAKRYDCFSQDSAISDELLFDYIEKQTDIVEYDLKSVKFSLEGITIPSFIGTAKLRFSGSREFICLMNMLMRYGEYSGTGIKTSLGMGAYKIINTGGMIR</sequence>
<organism evidence="6 7">
    <name type="scientific">Ruminococcus albus SY3</name>
    <dbReference type="NCBI Taxonomy" id="1341156"/>
    <lineage>
        <taxon>Bacteria</taxon>
        <taxon>Bacillati</taxon>
        <taxon>Bacillota</taxon>
        <taxon>Clostridia</taxon>
        <taxon>Eubacteriales</taxon>
        <taxon>Oscillospiraceae</taxon>
        <taxon>Ruminococcus</taxon>
    </lineage>
</organism>
<dbReference type="EMBL" id="JEOB01000002">
    <property type="protein sequence ID" value="EXM39915.1"/>
    <property type="molecule type" value="Genomic_DNA"/>
</dbReference>
<reference evidence="6 7" key="1">
    <citation type="submission" date="2013-06" db="EMBL/GenBank/DDBJ databases">
        <title>Rumen cellulosomics: divergent fiber-degrading strategies revealed by comparative genome-wide analysis of six Ruminococcal strains.</title>
        <authorList>
            <person name="Dassa B."/>
            <person name="Borovok I."/>
            <person name="Lamed R."/>
            <person name="Flint H."/>
            <person name="Yeoman C.J."/>
            <person name="White B."/>
            <person name="Bayer E.A."/>
        </authorList>
    </citation>
    <scope>NUCLEOTIDE SEQUENCE [LARGE SCALE GENOMIC DNA]</scope>
    <source>
        <strain evidence="6 7">SY3</strain>
    </source>
</reference>
<keyword evidence="4" id="KW-0051">Antiviral defense</keyword>